<dbReference type="NCBIfam" id="TIGR01167">
    <property type="entry name" value="LPXTG_anchor"/>
    <property type="match status" value="1"/>
</dbReference>
<keyword evidence="3" id="KW-1133">Transmembrane helix</keyword>
<dbReference type="RefSeq" id="WP_045928735.1">
    <property type="nucleotide sequence ID" value="NZ_JBHSZS010000008.1"/>
</dbReference>
<dbReference type="SUPFAM" id="SSF52058">
    <property type="entry name" value="L domain-like"/>
    <property type="match status" value="1"/>
</dbReference>
<dbReference type="EMBL" id="JXBY01000028">
    <property type="protein sequence ID" value="KJY54265.1"/>
    <property type="molecule type" value="Genomic_DNA"/>
</dbReference>
<feature type="compositionally biased region" description="Low complexity" evidence="2">
    <location>
        <begin position="956"/>
        <end position="965"/>
    </location>
</feature>
<organism evidence="5 6">
    <name type="scientific">Lactobacillus kullabergensis</name>
    <dbReference type="NCBI Taxonomy" id="1218493"/>
    <lineage>
        <taxon>Bacteria</taxon>
        <taxon>Bacillati</taxon>
        <taxon>Bacillota</taxon>
        <taxon>Bacilli</taxon>
        <taxon>Lactobacillales</taxon>
        <taxon>Lactobacillaceae</taxon>
        <taxon>Lactobacillus</taxon>
    </lineage>
</organism>
<dbReference type="NCBIfam" id="TIGR02167">
    <property type="entry name" value="Liste_lipo_26"/>
    <property type="match status" value="4"/>
</dbReference>
<feature type="domain" description="MucBP" evidence="4">
    <location>
        <begin position="722"/>
        <end position="794"/>
    </location>
</feature>
<dbReference type="HOGENOM" id="CLU_007250_2_0_9"/>
<evidence type="ECO:0000259" key="4">
    <source>
        <dbReference type="Pfam" id="PF06458"/>
    </source>
</evidence>
<dbReference type="OrthoDB" id="2307220at2"/>
<feature type="region of interest" description="Disordered" evidence="2">
    <location>
        <begin position="947"/>
        <end position="1022"/>
    </location>
</feature>
<evidence type="ECO:0000313" key="6">
    <source>
        <dbReference type="Proteomes" id="UP000033533"/>
    </source>
</evidence>
<keyword evidence="1" id="KW-0677">Repeat</keyword>
<feature type="compositionally biased region" description="Low complexity" evidence="2">
    <location>
        <begin position="134"/>
        <end position="149"/>
    </location>
</feature>
<feature type="domain" description="MucBP" evidence="4">
    <location>
        <begin position="569"/>
        <end position="642"/>
    </location>
</feature>
<feature type="compositionally biased region" description="Low complexity" evidence="2">
    <location>
        <begin position="100"/>
        <end position="111"/>
    </location>
</feature>
<feature type="domain" description="MucBP" evidence="4">
    <location>
        <begin position="496"/>
        <end position="562"/>
    </location>
</feature>
<dbReference type="InterPro" id="IPR009459">
    <property type="entry name" value="MucBP_dom"/>
</dbReference>
<dbReference type="InterPro" id="IPR011889">
    <property type="entry name" value="Liste_lipo_26"/>
</dbReference>
<protein>
    <recommendedName>
        <fullName evidence="4">MucBP domain-containing protein</fullName>
    </recommendedName>
</protein>
<gene>
    <name evidence="5" type="ORF">JF76_17760</name>
</gene>
<dbReference type="InterPro" id="IPR005046">
    <property type="entry name" value="DUF285"/>
</dbReference>
<evidence type="ECO:0000256" key="2">
    <source>
        <dbReference type="SAM" id="MobiDB-lite"/>
    </source>
</evidence>
<dbReference type="Pfam" id="PF06458">
    <property type="entry name" value="MucBP"/>
    <property type="match status" value="6"/>
</dbReference>
<dbReference type="STRING" id="1218493.JF76_17760"/>
<feature type="compositionally biased region" description="Polar residues" evidence="2">
    <location>
        <begin position="112"/>
        <end position="133"/>
    </location>
</feature>
<dbReference type="Gene3D" id="3.80.10.10">
    <property type="entry name" value="Ribonuclease Inhibitor"/>
    <property type="match status" value="1"/>
</dbReference>
<feature type="transmembrane region" description="Helical" evidence="3">
    <location>
        <begin position="1027"/>
        <end position="1046"/>
    </location>
</feature>
<sequence length="1052" mass="116070">MNKHKNTNKQGEKILLSGIAATTLGLISTKPQIVKADSQNGNRATKKATKRTIKTKLNYQSYYSKTAKKTVGLEAISSPQNDAKAGNEESSSNGNDIANTEENSSSNSGTNQGKDTNQISTSNTDKAQNTTPVSSENNNTNEHNSTSDSKVTSNKDKDIKNTDTAKVTRSADLYHGLIYNKIPFTYNTDGILTITPNTNELIGTDYERTLSLKNACPLTDAGDFDYNPTLDIKKIVIDGDLTGNIYVRGLFSGFKNLESIVGLGHIDFSNTIDMQSLFQDDPKLKTIDGLNTMNTSKVTDMSGMFQGCNKLGLTENEKDHFNIDISNFDFSNVISLNSMFNDCTNITSLTLPEKINTSKVTNMGGMFFACSSLKQLDLSKFDTSNVLSMQMMFKGCQALNYLNISSFDTSKLDETHISGMLQNLPSLNTLVLGKKCILKSGRLDVGLGTEGTWVNVGNGTLEKPEASKKWSSRDLIKNYDSEKDADTYIRYSGGLVTVHYQDQDGNPVLDDSDKPIPDDYLVGNVGQSIPVDTDKKIPGYQIAKDQDFGTFTSDPKIVNVIYNADLGYVNVHYEDENGKPLLDKNGKVIKDSSIKAINGHNWSINPQDKDFQFDGYKLVKTDGKTSGVFDKDNPPTVTLIYTDQGKVIIHYQDENGKPLLDKNGSEIKDSFLQGKFGTGWTIDSNNYKFPGYAFVSIDGKDSGIFDKDNTPTVTLVYTDQGKVTIHYRDENGKPLLDKNGKEIDDTILHGKIGQDRWNINPNDYKFPGYAFVSADGKTSGIFDASEPIVTLQYTSKAQPIKVHYVDNQGKSISEDRIISGTIGQKIPVEPKEIPGYSVSEINGQKITDKGNITLYLSDKLQEITYTYTQNSSSTPNKVKAPNVTVHYQDEYGNILVPNVVLEGYVGDGYTSETKSISGYTLKTRPNNATGFFTTFPQDVTYIYSKNETNSNQTTDNNKPTNIPTIKKPKRKPTKHSNNINRRKQLDKKSSIPTKLVQRKTITQQANSTNNKHSSSLPQTGKNQHSSLAMLSLGGIALISAFSLAWLDRKKNK</sequence>
<dbReference type="AlphaFoldDB" id="A0A0F4L6J0"/>
<keyword evidence="3" id="KW-0472">Membrane</keyword>
<feature type="domain" description="MucBP" evidence="4">
    <location>
        <begin position="799"/>
        <end position="868"/>
    </location>
</feature>
<feature type="domain" description="MucBP" evidence="4">
    <location>
        <begin position="646"/>
        <end position="718"/>
    </location>
</feature>
<dbReference type="PATRIC" id="fig|1218493.3.peg.1863"/>
<feature type="region of interest" description="Disordered" evidence="2">
    <location>
        <begin position="78"/>
        <end position="157"/>
    </location>
</feature>
<dbReference type="InterPro" id="IPR032675">
    <property type="entry name" value="LRR_dom_sf"/>
</dbReference>
<dbReference type="Pfam" id="PF03382">
    <property type="entry name" value="DUF285"/>
    <property type="match status" value="2"/>
</dbReference>
<evidence type="ECO:0000313" key="5">
    <source>
        <dbReference type="EMBL" id="KJY54265.1"/>
    </source>
</evidence>
<accession>A0A0F4L6J0</accession>
<feature type="compositionally biased region" description="Basic residues" evidence="2">
    <location>
        <begin position="966"/>
        <end position="985"/>
    </location>
</feature>
<evidence type="ECO:0000256" key="3">
    <source>
        <dbReference type="SAM" id="Phobius"/>
    </source>
</evidence>
<reference evidence="5 6" key="1">
    <citation type="submission" date="2014-12" db="EMBL/GenBank/DDBJ databases">
        <title>Comparative genomics of the lactic acid bacteria isolated from the honey bee gut.</title>
        <authorList>
            <person name="Ellegaard K.M."/>
            <person name="Tamarit D."/>
            <person name="Javelind E."/>
            <person name="Olofsson T."/>
            <person name="Andersson S.G."/>
            <person name="Vasquez A."/>
        </authorList>
    </citation>
    <scope>NUCLEOTIDE SEQUENCE [LARGE SCALE GENOMIC DNA]</scope>
    <source>
        <strain evidence="5 6">Biut2</strain>
    </source>
</reference>
<name>A0A0F4L6J0_9LACO</name>
<keyword evidence="3" id="KW-0812">Transmembrane</keyword>
<feature type="compositionally biased region" description="Polar residues" evidence="2">
    <location>
        <begin position="999"/>
        <end position="1022"/>
    </location>
</feature>
<evidence type="ECO:0000256" key="1">
    <source>
        <dbReference type="ARBA" id="ARBA00022737"/>
    </source>
</evidence>
<comment type="caution">
    <text evidence="5">The sequence shown here is derived from an EMBL/GenBank/DDBJ whole genome shotgun (WGS) entry which is preliminary data.</text>
</comment>
<proteinExistence type="predicted"/>
<feature type="compositionally biased region" description="Polar residues" evidence="2">
    <location>
        <begin position="88"/>
        <end position="98"/>
    </location>
</feature>
<dbReference type="Gene3D" id="3.10.20.320">
    <property type="entry name" value="Putative peptidoglycan bound protein (lpxtg motif)"/>
    <property type="match status" value="6"/>
</dbReference>
<feature type="domain" description="MucBP" evidence="4">
    <location>
        <begin position="882"/>
        <end position="943"/>
    </location>
</feature>
<dbReference type="Proteomes" id="UP000033533">
    <property type="component" value="Unassembled WGS sequence"/>
</dbReference>